<evidence type="ECO:0000256" key="2">
    <source>
        <dbReference type="ARBA" id="ARBA00005695"/>
    </source>
</evidence>
<evidence type="ECO:0000313" key="8">
    <source>
        <dbReference type="Proteomes" id="UP000614200"/>
    </source>
</evidence>
<dbReference type="PROSITE" id="PS51257">
    <property type="entry name" value="PROKAR_LIPOPROTEIN"/>
    <property type="match status" value="1"/>
</dbReference>
<dbReference type="SUPFAM" id="SSF53850">
    <property type="entry name" value="Periplasmic binding protein-like II"/>
    <property type="match status" value="1"/>
</dbReference>
<dbReference type="PANTHER" id="PTHR30290:SF10">
    <property type="entry name" value="PERIPLASMIC OLIGOPEPTIDE-BINDING PROTEIN-RELATED"/>
    <property type="match status" value="1"/>
</dbReference>
<sequence>MKKIVSLLMMIFLMIGLFTGCTASSEEKPAATSEVDNGASSSNEVVDDGTPLAALQEFTFAAANDMMTLDVSKMNDEMSALIMYAANEPLVRYYNGAVTMGLAENYEVLDEGTKLVFHLRDVKWSDGEPVTAGDFEYAFKRLLNPETGSSQCDTFDRIAGAIAYYSGENSDADSVGIKATDDHTLEMTLTQADPFFIEHIAQGINFYPLRQDYVEKYAEGYGSSVESFIGCGPFVLTEWVQGASITLEKNANYWDADKIKLTKVTELIVGDENTRVGMYDLGDVDELYNISKTLTLNYPDYGTKSGGTLQHLVYKSSDDALLANKNLRLALSYSIDRQAIVSALSAPGTEVADRMMDPTNTLNGESIAEKYPASTGIPANGDIEKAKAYLSDALAELNLGSASELPAINYVCLDSASHKAYAEALQARWADTLGVNVEINIMPVPQAIGALLSGQFDIFLNGMGTGVNPDELLSSYTVDGANNYAKWNNQAYTDLIEAQFNETDIDKRLATLQKAEQLFLDESPATPLWLPGTAYICKDYVQGLTYGRQTGSIEFIYASILEH</sequence>
<dbReference type="Gene3D" id="3.90.76.10">
    <property type="entry name" value="Dipeptide-binding Protein, Domain 1"/>
    <property type="match status" value="1"/>
</dbReference>
<dbReference type="Gene3D" id="3.40.190.10">
    <property type="entry name" value="Periplasmic binding protein-like II"/>
    <property type="match status" value="1"/>
</dbReference>
<dbReference type="PANTHER" id="PTHR30290">
    <property type="entry name" value="PERIPLASMIC BINDING COMPONENT OF ABC TRANSPORTER"/>
    <property type="match status" value="1"/>
</dbReference>
<feature type="domain" description="Solute-binding protein family 5" evidence="6">
    <location>
        <begin position="98"/>
        <end position="479"/>
    </location>
</feature>
<evidence type="ECO:0000313" key="7">
    <source>
        <dbReference type="EMBL" id="MBF4693440.1"/>
    </source>
</evidence>
<dbReference type="InterPro" id="IPR039424">
    <property type="entry name" value="SBP_5"/>
</dbReference>
<evidence type="ECO:0000256" key="4">
    <source>
        <dbReference type="ARBA" id="ARBA00022729"/>
    </source>
</evidence>
<name>A0ABR9ZSM4_9FIRM</name>
<dbReference type="InterPro" id="IPR030678">
    <property type="entry name" value="Peptide/Ni-bd"/>
</dbReference>
<keyword evidence="3" id="KW-0813">Transport</keyword>
<protein>
    <submittedName>
        <fullName evidence="7">Peptide ABC transporter substrate-binding protein</fullName>
    </submittedName>
</protein>
<dbReference type="RefSeq" id="WP_194701670.1">
    <property type="nucleotide sequence ID" value="NZ_JADKNH010000005.1"/>
</dbReference>
<comment type="caution">
    <text evidence="7">The sequence shown here is derived from an EMBL/GenBank/DDBJ whole genome shotgun (WGS) entry which is preliminary data.</text>
</comment>
<evidence type="ECO:0000256" key="3">
    <source>
        <dbReference type="ARBA" id="ARBA00022448"/>
    </source>
</evidence>
<evidence type="ECO:0000256" key="1">
    <source>
        <dbReference type="ARBA" id="ARBA00004196"/>
    </source>
</evidence>
<comment type="similarity">
    <text evidence="2">Belongs to the bacterial solute-binding protein 5 family.</text>
</comment>
<keyword evidence="8" id="KW-1185">Reference proteome</keyword>
<dbReference type="CDD" id="cd08504">
    <property type="entry name" value="PBP2_OppA"/>
    <property type="match status" value="1"/>
</dbReference>
<keyword evidence="4 5" id="KW-0732">Signal</keyword>
<evidence type="ECO:0000259" key="6">
    <source>
        <dbReference type="Pfam" id="PF00496"/>
    </source>
</evidence>
<feature type="signal peptide" evidence="5">
    <location>
        <begin position="1"/>
        <end position="23"/>
    </location>
</feature>
<accession>A0ABR9ZSM4</accession>
<dbReference type="PIRSF" id="PIRSF002741">
    <property type="entry name" value="MppA"/>
    <property type="match status" value="1"/>
</dbReference>
<dbReference type="EMBL" id="JADKNH010000005">
    <property type="protein sequence ID" value="MBF4693440.1"/>
    <property type="molecule type" value="Genomic_DNA"/>
</dbReference>
<dbReference type="Proteomes" id="UP000614200">
    <property type="component" value="Unassembled WGS sequence"/>
</dbReference>
<proteinExistence type="inferred from homology"/>
<evidence type="ECO:0000256" key="5">
    <source>
        <dbReference type="SAM" id="SignalP"/>
    </source>
</evidence>
<reference evidence="7 8" key="1">
    <citation type="submission" date="2020-11" db="EMBL/GenBank/DDBJ databases">
        <title>Fusibacter basophilias sp. nov.</title>
        <authorList>
            <person name="Qiu D."/>
        </authorList>
    </citation>
    <scope>NUCLEOTIDE SEQUENCE [LARGE SCALE GENOMIC DNA]</scope>
    <source>
        <strain evidence="7 8">Q10-2</strain>
    </source>
</reference>
<organism evidence="7 8">
    <name type="scientific">Fusibacter ferrireducens</name>
    <dbReference type="NCBI Taxonomy" id="2785058"/>
    <lineage>
        <taxon>Bacteria</taxon>
        <taxon>Bacillati</taxon>
        <taxon>Bacillota</taxon>
        <taxon>Clostridia</taxon>
        <taxon>Eubacteriales</taxon>
        <taxon>Eubacteriales Family XII. Incertae Sedis</taxon>
        <taxon>Fusibacter</taxon>
    </lineage>
</organism>
<comment type="subcellular location">
    <subcellularLocation>
        <location evidence="1">Cell envelope</location>
    </subcellularLocation>
</comment>
<gene>
    <name evidence="7" type="ORF">ISU02_09930</name>
</gene>
<feature type="chain" id="PRO_5046423449" evidence="5">
    <location>
        <begin position="24"/>
        <end position="563"/>
    </location>
</feature>
<dbReference type="Gene3D" id="3.10.105.10">
    <property type="entry name" value="Dipeptide-binding Protein, Domain 3"/>
    <property type="match status" value="1"/>
</dbReference>
<dbReference type="InterPro" id="IPR000914">
    <property type="entry name" value="SBP_5_dom"/>
</dbReference>
<dbReference type="Pfam" id="PF00496">
    <property type="entry name" value="SBP_bac_5"/>
    <property type="match status" value="1"/>
</dbReference>